<dbReference type="InterPro" id="IPR003509">
    <property type="entry name" value="UPF0102_YraN-like"/>
</dbReference>
<name>A0A917D7T8_9HYPH</name>
<reference evidence="3" key="2">
    <citation type="submission" date="2020-09" db="EMBL/GenBank/DDBJ databases">
        <authorList>
            <person name="Sun Q."/>
            <person name="Zhou Y."/>
        </authorList>
    </citation>
    <scope>NUCLEOTIDE SEQUENCE</scope>
    <source>
        <strain evidence="3">CGMCC 1.15493</strain>
    </source>
</reference>
<proteinExistence type="inferred from homology"/>
<dbReference type="Pfam" id="PF02021">
    <property type="entry name" value="UPF0102"/>
    <property type="match status" value="1"/>
</dbReference>
<accession>A0A917D7T8</accession>
<dbReference type="NCBIfam" id="NF009151">
    <property type="entry name" value="PRK12497.1-5"/>
    <property type="match status" value="1"/>
</dbReference>
<evidence type="ECO:0000256" key="1">
    <source>
        <dbReference type="ARBA" id="ARBA00006738"/>
    </source>
</evidence>
<gene>
    <name evidence="3" type="ORF">GCM10011335_04060</name>
</gene>
<evidence type="ECO:0000313" key="4">
    <source>
        <dbReference type="Proteomes" id="UP000613160"/>
    </source>
</evidence>
<dbReference type="GO" id="GO:0003676">
    <property type="term" value="F:nucleic acid binding"/>
    <property type="evidence" value="ECO:0007669"/>
    <property type="project" value="InterPro"/>
</dbReference>
<comment type="similarity">
    <text evidence="1 2">Belongs to the UPF0102 family.</text>
</comment>
<organism evidence="3 4">
    <name type="scientific">Aureimonas glaciei</name>
    <dbReference type="NCBI Taxonomy" id="1776957"/>
    <lineage>
        <taxon>Bacteria</taxon>
        <taxon>Pseudomonadati</taxon>
        <taxon>Pseudomonadota</taxon>
        <taxon>Alphaproteobacteria</taxon>
        <taxon>Hyphomicrobiales</taxon>
        <taxon>Aurantimonadaceae</taxon>
        <taxon>Aureimonas</taxon>
    </lineage>
</organism>
<dbReference type="HAMAP" id="MF_00048">
    <property type="entry name" value="UPF0102"/>
    <property type="match status" value="1"/>
</dbReference>
<evidence type="ECO:0000313" key="3">
    <source>
        <dbReference type="EMBL" id="GGD04475.1"/>
    </source>
</evidence>
<sequence length="128" mass="14899">MARPAAPRGPEERRRRFARGHRGEFFAAWALRLKGFRILAVRHRTRLGEIDLIARRGDLVAIVEVKARPTLEEAMDAVGPDTQRRIERAADLWLARQKDHARLSLRFDIVAVLPRRWPVHVQDAWRGR</sequence>
<dbReference type="InterPro" id="IPR011856">
    <property type="entry name" value="tRNA_endonuc-like_dom_sf"/>
</dbReference>
<dbReference type="PANTHER" id="PTHR34039">
    <property type="entry name" value="UPF0102 PROTEIN YRAN"/>
    <property type="match status" value="1"/>
</dbReference>
<dbReference type="InterPro" id="IPR011335">
    <property type="entry name" value="Restrct_endonuc-II-like"/>
</dbReference>
<dbReference type="PANTHER" id="PTHR34039:SF1">
    <property type="entry name" value="UPF0102 PROTEIN YRAN"/>
    <property type="match status" value="1"/>
</dbReference>
<dbReference type="SUPFAM" id="SSF52980">
    <property type="entry name" value="Restriction endonuclease-like"/>
    <property type="match status" value="1"/>
</dbReference>
<keyword evidence="4" id="KW-1185">Reference proteome</keyword>
<dbReference type="EMBL" id="BMJJ01000001">
    <property type="protein sequence ID" value="GGD04475.1"/>
    <property type="molecule type" value="Genomic_DNA"/>
</dbReference>
<dbReference type="AlphaFoldDB" id="A0A917D7T8"/>
<dbReference type="Gene3D" id="3.40.1350.10">
    <property type="match status" value="1"/>
</dbReference>
<dbReference type="RefSeq" id="WP_188848878.1">
    <property type="nucleotide sequence ID" value="NZ_BMJJ01000001.1"/>
</dbReference>
<comment type="caution">
    <text evidence="3">The sequence shown here is derived from an EMBL/GenBank/DDBJ whole genome shotgun (WGS) entry which is preliminary data.</text>
</comment>
<protein>
    <recommendedName>
        <fullName evidence="2">UPF0102 protein GCM10011335_04060</fullName>
    </recommendedName>
</protein>
<evidence type="ECO:0000256" key="2">
    <source>
        <dbReference type="HAMAP-Rule" id="MF_00048"/>
    </source>
</evidence>
<dbReference type="Proteomes" id="UP000613160">
    <property type="component" value="Unassembled WGS sequence"/>
</dbReference>
<reference evidence="3" key="1">
    <citation type="journal article" date="2014" name="Int. J. Syst. Evol. Microbiol.">
        <title>Complete genome sequence of Corynebacterium casei LMG S-19264T (=DSM 44701T), isolated from a smear-ripened cheese.</title>
        <authorList>
            <consortium name="US DOE Joint Genome Institute (JGI-PGF)"/>
            <person name="Walter F."/>
            <person name="Albersmeier A."/>
            <person name="Kalinowski J."/>
            <person name="Ruckert C."/>
        </authorList>
    </citation>
    <scope>NUCLEOTIDE SEQUENCE</scope>
    <source>
        <strain evidence="3">CGMCC 1.15493</strain>
    </source>
</reference>